<proteinExistence type="predicted"/>
<dbReference type="OrthoDB" id="1466811at2"/>
<evidence type="ECO:0008006" key="4">
    <source>
        <dbReference type="Google" id="ProtNLM"/>
    </source>
</evidence>
<dbReference type="Proteomes" id="UP000184047">
    <property type="component" value="Unassembled WGS sequence"/>
</dbReference>
<keyword evidence="3" id="KW-1185">Reference proteome</keyword>
<reference evidence="3" key="1">
    <citation type="submission" date="2016-11" db="EMBL/GenBank/DDBJ databases">
        <authorList>
            <person name="Varghese N."/>
            <person name="Submissions S."/>
        </authorList>
    </citation>
    <scope>NUCLEOTIDE SEQUENCE [LARGE SCALE GENOMIC DNA]</scope>
    <source>
        <strain evidence="3">DSM 19055</strain>
    </source>
</reference>
<accession>A0A1M5J3Z2</accession>
<organism evidence="2 3">
    <name type="scientific">Chryseobacterium oranimense</name>
    <dbReference type="NCBI Taxonomy" id="421058"/>
    <lineage>
        <taxon>Bacteria</taxon>
        <taxon>Pseudomonadati</taxon>
        <taxon>Bacteroidota</taxon>
        <taxon>Flavobacteriia</taxon>
        <taxon>Flavobacteriales</taxon>
        <taxon>Weeksellaceae</taxon>
        <taxon>Chryseobacterium group</taxon>
        <taxon>Chryseobacterium</taxon>
    </lineage>
</organism>
<dbReference type="EMBL" id="FQWT01000001">
    <property type="protein sequence ID" value="SHG35274.1"/>
    <property type="molecule type" value="Genomic_DNA"/>
</dbReference>
<sequence length="365" mass="42181">MRTKLALMTAIVAFTCSFAQETPEMNPKIKRYSQKIDSIVVSEKSKMNAELDAIDKNFSEKKISIEEKLKQREETAQKYQQIINGKVDAQQQQLEAATKEMVKNSVFMDRDSIRSKNEFSIGHDGVNLKFGQNKKRNDPKYFLRSVDLSVSIMGSGLTSKDEPFSFYNRDSDTRNTIINSSQFALRYEDQIGGFTSPVFYRLGLGMRSDRYVPKYEKVFKQDINTLFVDDFDRGNLKKTKLNVYYLYMPLDLRFVLNPKYTEYKGVKYLDNRKQQLSLILGVYGGLRLASTNYIKYSNENSRRIVERERMMHGMNDFVFGGKFGISYAGLNLFVQKDFTPAFNDSALLKKKYGLQIGIEIANLDF</sequence>
<name>A0A1M5J3Z2_9FLAO</name>
<dbReference type="eggNOG" id="ENOG502Z828">
    <property type="taxonomic scope" value="Bacteria"/>
</dbReference>
<dbReference type="AlphaFoldDB" id="A0A1M5J3Z2"/>
<evidence type="ECO:0000256" key="1">
    <source>
        <dbReference type="SAM" id="SignalP"/>
    </source>
</evidence>
<feature type="signal peptide" evidence="1">
    <location>
        <begin position="1"/>
        <end position="19"/>
    </location>
</feature>
<feature type="chain" id="PRO_5013019566" description="Outer membrane protein beta-barrel domain-containing protein" evidence="1">
    <location>
        <begin position="20"/>
        <end position="365"/>
    </location>
</feature>
<evidence type="ECO:0000313" key="2">
    <source>
        <dbReference type="EMBL" id="SHG35274.1"/>
    </source>
</evidence>
<protein>
    <recommendedName>
        <fullName evidence="4">Outer membrane protein beta-barrel domain-containing protein</fullName>
    </recommendedName>
</protein>
<dbReference type="STRING" id="421058.SAMN05421866_0146"/>
<evidence type="ECO:0000313" key="3">
    <source>
        <dbReference type="Proteomes" id="UP000184047"/>
    </source>
</evidence>
<dbReference type="RefSeq" id="WP_073059447.1">
    <property type="nucleotide sequence ID" value="NZ_FQWT01000001.1"/>
</dbReference>
<gene>
    <name evidence="2" type="ORF">SAMN05421866_0146</name>
</gene>
<keyword evidence="1" id="KW-0732">Signal</keyword>